<dbReference type="Proteomes" id="UP000887578">
    <property type="component" value="Unplaced"/>
</dbReference>
<reference evidence="3" key="1">
    <citation type="submission" date="2022-11" db="UniProtKB">
        <authorList>
            <consortium name="WormBaseParasite"/>
        </authorList>
    </citation>
    <scope>IDENTIFICATION</scope>
</reference>
<evidence type="ECO:0000313" key="2">
    <source>
        <dbReference type="Proteomes" id="UP000887578"/>
    </source>
</evidence>
<organism evidence="2 3">
    <name type="scientific">Panagrolaimus davidi</name>
    <dbReference type="NCBI Taxonomy" id="227884"/>
    <lineage>
        <taxon>Eukaryota</taxon>
        <taxon>Metazoa</taxon>
        <taxon>Ecdysozoa</taxon>
        <taxon>Nematoda</taxon>
        <taxon>Chromadorea</taxon>
        <taxon>Rhabditida</taxon>
        <taxon>Tylenchina</taxon>
        <taxon>Panagrolaimomorpha</taxon>
        <taxon>Panagrolaimoidea</taxon>
        <taxon>Panagrolaimidae</taxon>
        <taxon>Panagrolaimus</taxon>
    </lineage>
</organism>
<accession>A0A914QXF2</accession>
<evidence type="ECO:0000313" key="3">
    <source>
        <dbReference type="WBParaSite" id="PDA_v2.g8532.t1"/>
    </source>
</evidence>
<sequence>MDNLDALSSDGENYVQNGDDVKFVRDSGKVGLELTNNELKFQFCSDGCMGKRVLVCYDCENSNEALQGDCDLNQCDFRAGVKKDDEGMAFRRQNFLWFISTAASRLFDETDKICESIVMKSPEAEVTFRTTPIKSCDPKKYDGKVIKLSVSGVKHGCPLYVLNAKKWTPPLTTLPTTQNSSTQITQTTPKSSEANTRLWIGIGVGIFVLLIIFIYLLIF</sequence>
<keyword evidence="1" id="KW-0472">Membrane</keyword>
<protein>
    <submittedName>
        <fullName evidence="3">Uncharacterized protein</fullName>
    </submittedName>
</protein>
<feature type="transmembrane region" description="Helical" evidence="1">
    <location>
        <begin position="198"/>
        <end position="218"/>
    </location>
</feature>
<keyword evidence="1" id="KW-0812">Transmembrane</keyword>
<dbReference type="WBParaSite" id="PDA_v2.g8532.t1">
    <property type="protein sequence ID" value="PDA_v2.g8532.t1"/>
    <property type="gene ID" value="PDA_v2.g8532"/>
</dbReference>
<dbReference type="AlphaFoldDB" id="A0A914QXF2"/>
<evidence type="ECO:0000256" key="1">
    <source>
        <dbReference type="SAM" id="Phobius"/>
    </source>
</evidence>
<name>A0A914QXF2_9BILA</name>
<keyword evidence="2" id="KW-1185">Reference proteome</keyword>
<proteinExistence type="predicted"/>
<keyword evidence="1" id="KW-1133">Transmembrane helix</keyword>